<dbReference type="PANTHER" id="PTHR36973">
    <property type="entry name" value="SLL1456 PROTEIN-RELATED"/>
    <property type="match status" value="1"/>
</dbReference>
<keyword evidence="2" id="KW-0808">Transferase</keyword>
<dbReference type="AlphaFoldDB" id="A0A9X1I6V5"/>
<comment type="caution">
    <text evidence="2">The sequence shown here is derived from an EMBL/GenBank/DDBJ whole genome shotgun (WGS) entry which is preliminary data.</text>
</comment>
<gene>
    <name evidence="2" type="ORF">LG651_09095</name>
</gene>
<dbReference type="InterPro" id="IPR053188">
    <property type="entry name" value="FkbM_Methyltransferase"/>
</dbReference>
<dbReference type="InterPro" id="IPR029063">
    <property type="entry name" value="SAM-dependent_MTases_sf"/>
</dbReference>
<evidence type="ECO:0000313" key="2">
    <source>
        <dbReference type="EMBL" id="MCB4808408.1"/>
    </source>
</evidence>
<dbReference type="InterPro" id="IPR006342">
    <property type="entry name" value="FkbM_mtfrase"/>
</dbReference>
<dbReference type="SUPFAM" id="SSF53335">
    <property type="entry name" value="S-adenosyl-L-methionine-dependent methyltransferases"/>
    <property type="match status" value="1"/>
</dbReference>
<dbReference type="Pfam" id="PF05050">
    <property type="entry name" value="Methyltransf_21"/>
    <property type="match status" value="1"/>
</dbReference>
<evidence type="ECO:0000259" key="1">
    <source>
        <dbReference type="Pfam" id="PF05050"/>
    </source>
</evidence>
<evidence type="ECO:0000313" key="3">
    <source>
        <dbReference type="Proteomes" id="UP001139286"/>
    </source>
</evidence>
<feature type="domain" description="Methyltransferase FkbM" evidence="1">
    <location>
        <begin position="68"/>
        <end position="238"/>
    </location>
</feature>
<dbReference type="RefSeq" id="WP_226695820.1">
    <property type="nucleotide sequence ID" value="NZ_JAJAPX010000003.1"/>
</dbReference>
<dbReference type="GO" id="GO:0032259">
    <property type="term" value="P:methylation"/>
    <property type="evidence" value="ECO:0007669"/>
    <property type="project" value="UniProtKB-KW"/>
</dbReference>
<dbReference type="Proteomes" id="UP001139286">
    <property type="component" value="Unassembled WGS sequence"/>
</dbReference>
<organism evidence="2 3">
    <name type="scientific">Neotamlana sargassicola</name>
    <dbReference type="NCBI Taxonomy" id="2883125"/>
    <lineage>
        <taxon>Bacteria</taxon>
        <taxon>Pseudomonadati</taxon>
        <taxon>Bacteroidota</taxon>
        <taxon>Flavobacteriia</taxon>
        <taxon>Flavobacteriales</taxon>
        <taxon>Flavobacteriaceae</taxon>
        <taxon>Neotamlana</taxon>
    </lineage>
</organism>
<name>A0A9X1I6V5_9FLAO</name>
<reference evidence="2" key="1">
    <citation type="submission" date="2021-10" db="EMBL/GenBank/DDBJ databases">
        <title>Tamlana sargassums sp. nov., and Tamlana laminarinivorans sp. nov., two new bacteria isolated from the brown alga.</title>
        <authorList>
            <person name="Li J."/>
        </authorList>
    </citation>
    <scope>NUCLEOTIDE SEQUENCE</scope>
    <source>
        <strain evidence="2">62-3</strain>
    </source>
</reference>
<dbReference type="EMBL" id="JAJAPX010000003">
    <property type="protein sequence ID" value="MCB4808408.1"/>
    <property type="molecule type" value="Genomic_DNA"/>
</dbReference>
<dbReference type="NCBIfam" id="TIGR01444">
    <property type="entry name" value="fkbM_fam"/>
    <property type="match status" value="1"/>
</dbReference>
<protein>
    <submittedName>
        <fullName evidence="2">FkbM family methyltransferase</fullName>
    </submittedName>
</protein>
<dbReference type="PANTHER" id="PTHR36973:SF4">
    <property type="entry name" value="NODULATION PROTEIN"/>
    <property type="match status" value="1"/>
</dbReference>
<proteinExistence type="predicted"/>
<dbReference type="Gene3D" id="3.40.50.150">
    <property type="entry name" value="Vaccinia Virus protein VP39"/>
    <property type="match status" value="1"/>
</dbReference>
<accession>A0A9X1I6V5</accession>
<keyword evidence="3" id="KW-1185">Reference proteome</keyword>
<sequence length="292" mass="33487">MNVRLFKVLNKLKVFKYLSFKKEITLNNKQITVPVYDNMGQAYLFDFEPWMLSLLNTISPFITNSFVDVGVNIGQTLLKVKSVSPTINYIGFEPNPDCYNYLKRLVALNNFTNTRIFQFGISNEVGDGALYFSNNSKTDPSASIVNGFRNQSSIKKSIDVPLTTWNSINGKHNFDTVSVLKIDVEGGELEVLNSFKSCLINDKPIIIIEILPTYTPENSFRINRQRKIEALLKELDYIIFRVIKKNNDLQGFKKLDAIEVHDNISLCDYVLVPKTKEADFYKCVKNFLNKVY</sequence>
<dbReference type="GO" id="GO:0008171">
    <property type="term" value="F:O-methyltransferase activity"/>
    <property type="evidence" value="ECO:0007669"/>
    <property type="project" value="TreeGrafter"/>
</dbReference>
<keyword evidence="2" id="KW-0489">Methyltransferase</keyword>